<dbReference type="SUPFAM" id="SSF50370">
    <property type="entry name" value="Ricin B-like lectins"/>
    <property type="match status" value="1"/>
</dbReference>
<name>A0A8H3EA65_9AGAM</name>
<dbReference type="Gene3D" id="2.80.10.50">
    <property type="match status" value="1"/>
</dbReference>
<comment type="caution">
    <text evidence="2">The sequence shown here is derived from an EMBL/GenBank/DDBJ whole genome shotgun (WGS) entry which is preliminary data.</text>
</comment>
<dbReference type="Proteomes" id="UP000663827">
    <property type="component" value="Unassembled WGS sequence"/>
</dbReference>
<protein>
    <recommendedName>
        <fullName evidence="1">Ricin B lectin domain-containing protein</fullName>
    </recommendedName>
</protein>
<dbReference type="AlphaFoldDB" id="A0A8H3EA65"/>
<gene>
    <name evidence="2" type="ORF">RDB_LOCUS193067</name>
</gene>
<dbReference type="EMBL" id="CAJNJQ010006664">
    <property type="protein sequence ID" value="CAE7234118.1"/>
    <property type="molecule type" value="Genomic_DNA"/>
</dbReference>
<dbReference type="PROSITE" id="PS50231">
    <property type="entry name" value="RICIN_B_LECTIN"/>
    <property type="match status" value="1"/>
</dbReference>
<reference evidence="2" key="1">
    <citation type="submission" date="2021-01" db="EMBL/GenBank/DDBJ databases">
        <authorList>
            <person name="Kaushik A."/>
        </authorList>
    </citation>
    <scope>NUCLEOTIDE SEQUENCE</scope>
    <source>
        <strain evidence="2">AG5</strain>
    </source>
</reference>
<dbReference type="Pfam" id="PF14200">
    <property type="entry name" value="RicinB_lectin_2"/>
    <property type="match status" value="1"/>
</dbReference>
<accession>A0A8H3EA65</accession>
<proteinExistence type="predicted"/>
<dbReference type="InterPro" id="IPR035992">
    <property type="entry name" value="Ricin_B-like_lectins"/>
</dbReference>
<evidence type="ECO:0000313" key="2">
    <source>
        <dbReference type="EMBL" id="CAE7234118.1"/>
    </source>
</evidence>
<evidence type="ECO:0000313" key="3">
    <source>
        <dbReference type="Proteomes" id="UP000663827"/>
    </source>
</evidence>
<dbReference type="InterPro" id="IPR000772">
    <property type="entry name" value="Ricin_B_lectin"/>
</dbReference>
<organism evidence="2 3">
    <name type="scientific">Rhizoctonia solani</name>
    <dbReference type="NCBI Taxonomy" id="456999"/>
    <lineage>
        <taxon>Eukaryota</taxon>
        <taxon>Fungi</taxon>
        <taxon>Dikarya</taxon>
        <taxon>Basidiomycota</taxon>
        <taxon>Agaricomycotina</taxon>
        <taxon>Agaricomycetes</taxon>
        <taxon>Cantharellales</taxon>
        <taxon>Ceratobasidiaceae</taxon>
        <taxon>Rhizoctonia</taxon>
    </lineage>
</organism>
<evidence type="ECO:0000259" key="1">
    <source>
        <dbReference type="Pfam" id="PF14200"/>
    </source>
</evidence>
<feature type="domain" description="Ricin B lectin" evidence="1">
    <location>
        <begin position="5"/>
        <end position="61"/>
    </location>
</feature>
<sequence>MSISPGVYRIKNAEAQTMLELERSEGSGICVRQQNDQTNQHWFVHPSGDGVVLKNVESGQYAYAPITSLQNGCKLFGSSTPITWKFVPNGNEWLISLPGSKFIVEHSSGGNRADGIAIQLWEYVGRKYQRWTFEKLK</sequence>